<sequence>MHQGSFLKNQLTLAHKNSNSRHYKNKKNIFDKNIFRTVMQAAQFRKLILVNRVKKNRFLLASLALISLVWASLSFGFVASSLAQEATNPNAVQESGEVGDLPTVEAVRVSSTPQRARLVIDLTGVSSFAFVSLDGPKRIAIDVRASGSQSQTEGEAAGQGLIGSYSITMIGQDRLRTILMLSASAQVQQAYVLEPFADQPARLVVDIIGASDEEFLARVAADEAASANLGANGEQGQVVSGEVNLDQVSDLPGASQIQTDSRPLILIDPGHGGSDGGARASNGAREKAITLMFAEQLREVLISSGRFDVALTREGDEAVMLEERVQLARDNRADLLVSLHADSFEDDQIRGASVYIRDEQATDVLDKVLAENENKADLLAGFGIEQLEQTEGAVVNLLVDLMRREMRRQSFSAALAIVEQLRQSVRIRRFPMRRADFFVLQSPDVPAVLVELGFLSNDLDVRNLTSEQWRKRVADAVARGIGSYFDGIKR</sequence>
<dbReference type="Pfam" id="PF01520">
    <property type="entry name" value="Amidase_3"/>
    <property type="match status" value="1"/>
</dbReference>
<keyword evidence="2" id="KW-1133">Transmembrane helix</keyword>
<dbReference type="PANTHER" id="PTHR30404">
    <property type="entry name" value="N-ACETYLMURAMOYL-L-ALANINE AMIDASE"/>
    <property type="match status" value="1"/>
</dbReference>
<dbReference type="Gene3D" id="2.60.40.3500">
    <property type="match status" value="1"/>
</dbReference>
<dbReference type="SUPFAM" id="SSF53187">
    <property type="entry name" value="Zn-dependent exopeptidases"/>
    <property type="match status" value="1"/>
</dbReference>
<dbReference type="InterPro" id="IPR050695">
    <property type="entry name" value="N-acetylmuramoyl_amidase_3"/>
</dbReference>
<dbReference type="GO" id="GO:0030288">
    <property type="term" value="C:outer membrane-bounded periplasmic space"/>
    <property type="evidence" value="ECO:0007669"/>
    <property type="project" value="TreeGrafter"/>
</dbReference>
<dbReference type="InterPro" id="IPR002508">
    <property type="entry name" value="MurNAc-LAA_cat"/>
</dbReference>
<evidence type="ECO:0000256" key="2">
    <source>
        <dbReference type="SAM" id="Phobius"/>
    </source>
</evidence>
<keyword evidence="2" id="KW-0472">Membrane</keyword>
<organism evidence="4">
    <name type="scientific">hydrothermal vent metagenome</name>
    <dbReference type="NCBI Taxonomy" id="652676"/>
    <lineage>
        <taxon>unclassified sequences</taxon>
        <taxon>metagenomes</taxon>
        <taxon>ecological metagenomes</taxon>
    </lineage>
</organism>
<dbReference type="EMBL" id="UOEQ01000173">
    <property type="protein sequence ID" value="VAW18451.1"/>
    <property type="molecule type" value="Genomic_DNA"/>
</dbReference>
<name>A0A3B0TIG2_9ZZZZ</name>
<evidence type="ECO:0000256" key="1">
    <source>
        <dbReference type="ARBA" id="ARBA00022801"/>
    </source>
</evidence>
<dbReference type="GO" id="GO:0008745">
    <property type="term" value="F:N-acetylmuramoyl-L-alanine amidase activity"/>
    <property type="evidence" value="ECO:0007669"/>
    <property type="project" value="UniProtKB-EC"/>
</dbReference>
<protein>
    <submittedName>
        <fullName evidence="4">N-acetylmuramoyl-L-alanine amidase</fullName>
        <ecNumber evidence="4">3.5.1.28</ecNumber>
    </submittedName>
</protein>
<feature type="domain" description="MurNAc-LAA" evidence="3">
    <location>
        <begin position="325"/>
        <end position="482"/>
    </location>
</feature>
<dbReference type="AlphaFoldDB" id="A0A3B0TIG2"/>
<feature type="transmembrane region" description="Helical" evidence="2">
    <location>
        <begin position="58"/>
        <end position="79"/>
    </location>
</feature>
<dbReference type="Gene3D" id="3.40.630.40">
    <property type="entry name" value="Zn-dependent exopeptidases"/>
    <property type="match status" value="1"/>
</dbReference>
<accession>A0A3B0TIG2</accession>
<reference evidence="4" key="1">
    <citation type="submission" date="2018-06" db="EMBL/GenBank/DDBJ databases">
        <authorList>
            <person name="Zhirakovskaya E."/>
        </authorList>
    </citation>
    <scope>NUCLEOTIDE SEQUENCE</scope>
</reference>
<evidence type="ECO:0000259" key="3">
    <source>
        <dbReference type="SMART" id="SM00646"/>
    </source>
</evidence>
<evidence type="ECO:0000313" key="4">
    <source>
        <dbReference type="EMBL" id="VAW18451.1"/>
    </source>
</evidence>
<dbReference type="SMART" id="SM00646">
    <property type="entry name" value="Ami_3"/>
    <property type="match status" value="1"/>
</dbReference>
<dbReference type="CDD" id="cd02696">
    <property type="entry name" value="MurNAc-LAA"/>
    <property type="match status" value="1"/>
</dbReference>
<dbReference type="GO" id="GO:0009253">
    <property type="term" value="P:peptidoglycan catabolic process"/>
    <property type="evidence" value="ECO:0007669"/>
    <property type="project" value="InterPro"/>
</dbReference>
<proteinExistence type="predicted"/>
<keyword evidence="1 4" id="KW-0378">Hydrolase</keyword>
<gene>
    <name evidence="4" type="ORF">MNBD_ALPHA11-1044</name>
</gene>
<keyword evidence="2" id="KW-0812">Transmembrane</keyword>
<dbReference type="EC" id="3.5.1.28" evidence="4"/>
<dbReference type="PANTHER" id="PTHR30404:SF0">
    <property type="entry name" value="N-ACETYLMURAMOYL-L-ALANINE AMIDASE AMIC"/>
    <property type="match status" value="1"/>
</dbReference>